<gene>
    <name evidence="1" type="ORF">WKI47_10485</name>
</gene>
<reference evidence="1" key="1">
    <citation type="submission" date="2024-03" db="EMBL/GenBank/DDBJ databases">
        <title>Whole genome sequecning of epiphytes from Marcgravia umbellata leaves.</title>
        <authorList>
            <person name="Kumar G."/>
            <person name="Savka M.A."/>
        </authorList>
    </citation>
    <scope>NUCLEOTIDE SEQUENCE</scope>
    <source>
        <strain evidence="1">RIT_BL5</strain>
    </source>
</reference>
<name>A0ACC6PBJ5_9BACL</name>
<accession>A0ACC6PBJ5</accession>
<organism evidence="1 2">
    <name type="scientific">Saccharibacillus sacchari</name>
    <dbReference type="NCBI Taxonomy" id="456493"/>
    <lineage>
        <taxon>Bacteria</taxon>
        <taxon>Bacillati</taxon>
        <taxon>Bacillota</taxon>
        <taxon>Bacilli</taxon>
        <taxon>Bacillales</taxon>
        <taxon>Paenibacillaceae</taxon>
        <taxon>Saccharibacillus</taxon>
    </lineage>
</organism>
<comment type="caution">
    <text evidence="1">The sequence shown here is derived from an EMBL/GenBank/DDBJ whole genome shotgun (WGS) entry which is preliminary data.</text>
</comment>
<evidence type="ECO:0000313" key="1">
    <source>
        <dbReference type="EMBL" id="MEJ8304318.1"/>
    </source>
</evidence>
<sequence length="164" mass="17549">MTNRTIIGVFPTEQAALDAIHQLKAQGVGNDRITVVGQDPNPIEEIAEDTNLESPEANTEPEESKGFLHSIRDTFTSSGDSEFTNVGPYVAAGPLAHRFIGSDTYSGGHGWKEDFTSLGFSDEEAEKYAEAVNEGSILLLLEETSGDLGEIRSILGTTANTSES</sequence>
<dbReference type="EMBL" id="JBBKAR010000033">
    <property type="protein sequence ID" value="MEJ8304318.1"/>
    <property type="molecule type" value="Genomic_DNA"/>
</dbReference>
<proteinExistence type="predicted"/>
<evidence type="ECO:0000313" key="2">
    <source>
        <dbReference type="Proteomes" id="UP001380953"/>
    </source>
</evidence>
<keyword evidence="2" id="KW-1185">Reference proteome</keyword>
<protein>
    <submittedName>
        <fullName evidence="1">General stress protein</fullName>
    </submittedName>
</protein>
<dbReference type="Proteomes" id="UP001380953">
    <property type="component" value="Unassembled WGS sequence"/>
</dbReference>